<keyword evidence="7" id="KW-0057">Aromatic amino acid biosynthesis</keyword>
<protein>
    <recommendedName>
        <fullName evidence="5">Anthranilate synthase component 1</fullName>
        <ecNumber evidence="4">4.1.3.27</ecNumber>
    </recommendedName>
</protein>
<comment type="caution">
    <text evidence="14">The sequence shown here is derived from an EMBL/GenBank/DDBJ whole genome shotgun (WGS) entry which is preliminary data.</text>
</comment>
<dbReference type="Gene3D" id="3.60.120.10">
    <property type="entry name" value="Anthranilate synthase"/>
    <property type="match status" value="1"/>
</dbReference>
<dbReference type="PANTHER" id="PTHR11236:SF49">
    <property type="entry name" value="ANTHRANILATE SYNTHASE COMPONENT 1"/>
    <property type="match status" value="1"/>
</dbReference>
<keyword evidence="7" id="KW-0028">Amino-acid biosynthesis</keyword>
<dbReference type="EC" id="4.1.3.27" evidence="4"/>
<dbReference type="EMBL" id="RJUL01000006">
    <property type="protein sequence ID" value="ROQ24963.1"/>
    <property type="molecule type" value="Genomic_DNA"/>
</dbReference>
<dbReference type="GO" id="GO:0000162">
    <property type="term" value="P:L-tryptophan biosynthetic process"/>
    <property type="evidence" value="ECO:0007669"/>
    <property type="project" value="UniProtKB-KW"/>
</dbReference>
<evidence type="ECO:0000256" key="1">
    <source>
        <dbReference type="ARBA" id="ARBA00001946"/>
    </source>
</evidence>
<dbReference type="Pfam" id="PF00425">
    <property type="entry name" value="Chorismate_bind"/>
    <property type="match status" value="1"/>
</dbReference>
<dbReference type="PRINTS" id="PR00095">
    <property type="entry name" value="ANTSNTHASEI"/>
</dbReference>
<feature type="domain" description="Anthranilate synthase component I N-terminal" evidence="13">
    <location>
        <begin position="15"/>
        <end position="185"/>
    </location>
</feature>
<evidence type="ECO:0000256" key="6">
    <source>
        <dbReference type="ARBA" id="ARBA00022723"/>
    </source>
</evidence>
<comment type="pathway">
    <text evidence="2">Amino-acid biosynthesis; L-tryptophan biosynthesis; L-tryptophan from chorismate: step 1/5.</text>
</comment>
<gene>
    <name evidence="14" type="ORF">EDC28_106211</name>
</gene>
<comment type="catalytic activity">
    <reaction evidence="11">
        <text>chorismate + L-glutamine = anthranilate + pyruvate + L-glutamate + H(+)</text>
        <dbReference type="Rhea" id="RHEA:21732"/>
        <dbReference type="ChEBI" id="CHEBI:15361"/>
        <dbReference type="ChEBI" id="CHEBI:15378"/>
        <dbReference type="ChEBI" id="CHEBI:16567"/>
        <dbReference type="ChEBI" id="CHEBI:29748"/>
        <dbReference type="ChEBI" id="CHEBI:29985"/>
        <dbReference type="ChEBI" id="CHEBI:58359"/>
        <dbReference type="EC" id="4.1.3.27"/>
    </reaction>
</comment>
<dbReference type="PANTHER" id="PTHR11236">
    <property type="entry name" value="AMINOBENZOATE/ANTHRANILATE SYNTHASE"/>
    <property type="match status" value="1"/>
</dbReference>
<keyword evidence="9" id="KW-0456">Lyase</keyword>
<accession>A0A3N1P8T8</accession>
<dbReference type="Pfam" id="PF04715">
    <property type="entry name" value="Anth_synt_I_N"/>
    <property type="match status" value="1"/>
</dbReference>
<evidence type="ECO:0000256" key="5">
    <source>
        <dbReference type="ARBA" id="ARBA00020653"/>
    </source>
</evidence>
<evidence type="ECO:0000256" key="11">
    <source>
        <dbReference type="ARBA" id="ARBA00047683"/>
    </source>
</evidence>
<sequence length="504" mass="54555">MSPALLRLRLGNCPDPLSAYKTLADRPNTLLLESAEPSAGNATQSLIITDAALKITALGRELTVKALTANGQTLLPRLCERLGMNASLTGDTLTLSVPKPDPELDEDSRLKAPSVFTLVRELLTLLPKDADMPFSSMVAGLFGFDLVASLEELPEVGGDEDVPDLCLYLAETVLYMNHRNQSATLLALALEGTQSAAYFELSRRLASYQQLLKSPVALPKVAIEAPAVPTVVPEDDAFKAQVTQLKEHILAGDCFQVVPSRRFLAPCPAPLITYQALRSQNPSPYMFFLNAGSFSLFGASPESALTVDSQSRELAVYPIAGTRPRGVDADEDGRFELEMRLDEKEQAEHLMLVDLARNDVARVSEPASRTVTDLLKVDRYERVMHLVSRVKGTLRRDLDALHAYQSALNMGTLTGAPKIMATHLIRKVEGRRRGAYGGAIGYVTARGDMDTAIVIRSAVVRNGEACVQAGGGVVFDSTPQFEADETRHKAASVLRALGAKEVKA</sequence>
<dbReference type="InterPro" id="IPR015890">
    <property type="entry name" value="Chorismate_C"/>
</dbReference>
<dbReference type="InterPro" id="IPR006805">
    <property type="entry name" value="Anth_synth_I_N"/>
</dbReference>
<dbReference type="AlphaFoldDB" id="A0A3N1P8T8"/>
<keyword evidence="7" id="KW-0822">Tryptophan biosynthesis</keyword>
<feature type="domain" description="Chorismate-utilising enzyme C-terminal" evidence="12">
    <location>
        <begin position="236"/>
        <end position="489"/>
    </location>
</feature>
<dbReference type="InterPro" id="IPR019999">
    <property type="entry name" value="Anth_synth_I-like"/>
</dbReference>
<dbReference type="InterPro" id="IPR005257">
    <property type="entry name" value="Anth_synth_I_TrpE"/>
</dbReference>
<dbReference type="SUPFAM" id="SSF56322">
    <property type="entry name" value="ADC synthase"/>
    <property type="match status" value="1"/>
</dbReference>
<evidence type="ECO:0000256" key="9">
    <source>
        <dbReference type="ARBA" id="ARBA00023239"/>
    </source>
</evidence>
<dbReference type="NCBIfam" id="TIGR00565">
    <property type="entry name" value="trpE_proteo"/>
    <property type="match status" value="1"/>
</dbReference>
<name>A0A3N1P8T8_9GAMM</name>
<dbReference type="OrthoDB" id="9803598at2"/>
<proteinExistence type="inferred from homology"/>
<evidence type="ECO:0000259" key="13">
    <source>
        <dbReference type="Pfam" id="PF04715"/>
    </source>
</evidence>
<evidence type="ECO:0000256" key="4">
    <source>
        <dbReference type="ARBA" id="ARBA00012266"/>
    </source>
</evidence>
<evidence type="ECO:0000256" key="3">
    <source>
        <dbReference type="ARBA" id="ARBA00009562"/>
    </source>
</evidence>
<dbReference type="STRING" id="584787.GCA_001247655_03993"/>
<evidence type="ECO:0000256" key="7">
    <source>
        <dbReference type="ARBA" id="ARBA00022822"/>
    </source>
</evidence>
<comment type="cofactor">
    <cofactor evidence="1">
        <name>Mg(2+)</name>
        <dbReference type="ChEBI" id="CHEBI:18420"/>
    </cofactor>
</comment>
<comment type="similarity">
    <text evidence="3">Belongs to the anthranilate synthase component I family.</text>
</comment>
<evidence type="ECO:0000256" key="8">
    <source>
        <dbReference type="ARBA" id="ARBA00022842"/>
    </source>
</evidence>
<organism evidence="14 15">
    <name type="scientific">Gallaecimonas pentaromativorans</name>
    <dbReference type="NCBI Taxonomy" id="584787"/>
    <lineage>
        <taxon>Bacteria</taxon>
        <taxon>Pseudomonadati</taxon>
        <taxon>Pseudomonadota</taxon>
        <taxon>Gammaproteobacteria</taxon>
        <taxon>Enterobacterales</taxon>
        <taxon>Gallaecimonadaceae</taxon>
        <taxon>Gallaecimonas</taxon>
    </lineage>
</organism>
<dbReference type="GO" id="GO:0046872">
    <property type="term" value="F:metal ion binding"/>
    <property type="evidence" value="ECO:0007669"/>
    <property type="project" value="UniProtKB-KW"/>
</dbReference>
<evidence type="ECO:0000256" key="2">
    <source>
        <dbReference type="ARBA" id="ARBA00004873"/>
    </source>
</evidence>
<dbReference type="NCBIfam" id="NF010079">
    <property type="entry name" value="PRK13564.1"/>
    <property type="match status" value="1"/>
</dbReference>
<dbReference type="RefSeq" id="WP_050659448.1">
    <property type="nucleotide sequence ID" value="NZ_LFWC01000009.1"/>
</dbReference>
<keyword evidence="8" id="KW-0460">Magnesium</keyword>
<evidence type="ECO:0000313" key="14">
    <source>
        <dbReference type="EMBL" id="ROQ24963.1"/>
    </source>
</evidence>
<evidence type="ECO:0000256" key="10">
    <source>
        <dbReference type="ARBA" id="ARBA00025634"/>
    </source>
</evidence>
<comment type="function">
    <text evidence="10">Part of a heterotetrameric complex that catalyzes the two-step biosynthesis of anthranilate, an intermediate in the biosynthesis of L-tryptophan. In the first step, the glutamine-binding beta subunit (TrpG) of anthranilate synthase (AS) provides the glutamine amidotransferase activity which generates ammonia as a substrate that, along with chorismate, is used in the second step, catalyzed by the large alpha subunit of AS (TrpE) to produce anthranilate. In the absence of TrpG, TrpE can synthesize anthranilate directly from chorismate and high concentrations of ammonia.</text>
</comment>
<keyword evidence="6" id="KW-0479">Metal-binding</keyword>
<keyword evidence="15" id="KW-1185">Reference proteome</keyword>
<reference evidence="14 15" key="1">
    <citation type="submission" date="2018-11" db="EMBL/GenBank/DDBJ databases">
        <title>Genomic Encyclopedia of Type Strains, Phase IV (KMG-IV): sequencing the most valuable type-strain genomes for metagenomic binning, comparative biology and taxonomic classification.</title>
        <authorList>
            <person name="Goeker M."/>
        </authorList>
    </citation>
    <scope>NUCLEOTIDE SEQUENCE [LARGE SCALE GENOMIC DNA]</scope>
    <source>
        <strain evidence="14 15">DSM 21945</strain>
    </source>
</reference>
<evidence type="ECO:0000259" key="12">
    <source>
        <dbReference type="Pfam" id="PF00425"/>
    </source>
</evidence>
<dbReference type="GO" id="GO:0004049">
    <property type="term" value="F:anthranilate synthase activity"/>
    <property type="evidence" value="ECO:0007669"/>
    <property type="project" value="UniProtKB-EC"/>
</dbReference>
<dbReference type="InterPro" id="IPR005801">
    <property type="entry name" value="ADC_synthase"/>
</dbReference>
<dbReference type="Proteomes" id="UP000268033">
    <property type="component" value="Unassembled WGS sequence"/>
</dbReference>
<evidence type="ECO:0000313" key="15">
    <source>
        <dbReference type="Proteomes" id="UP000268033"/>
    </source>
</evidence>